<gene>
    <name evidence="6" type="ORF">Z045_18515</name>
</gene>
<dbReference type="Gene3D" id="3.40.50.1820">
    <property type="entry name" value="alpha/beta hydrolase"/>
    <property type="match status" value="1"/>
</dbReference>
<dbReference type="SMART" id="SM01110">
    <property type="entry name" value="Cutinase"/>
    <property type="match status" value="1"/>
</dbReference>
<dbReference type="GO" id="GO:0052689">
    <property type="term" value="F:carboxylic ester hydrolase activity"/>
    <property type="evidence" value="ECO:0007669"/>
    <property type="project" value="UniProtKB-KW"/>
</dbReference>
<sequence length="252" mass="26979">MSRIARRRTRTVGLLAAGLLTAGLSVAGPVGSASADPVRNCPERYVLAVDGTRGFETLDSIDPESPLAKISARFEAPGTVVEHIRYPAVVVPLPGTGSHDDFDGIDDDGTIAYDRSKQIGHQRLRQTITVRHSTCPDSDLLVLGYSQGASIAGDVLAEIAADGSVPPERISGILYSDPRDDRGVETLFPGPVVPGVTLGGGRNDFGEIHVERVCIEGDAVCDGRTPEDGKDWLRENVTGYFQLHTKYPDYQP</sequence>
<keyword evidence="4" id="KW-1015">Disulfide bond</keyword>
<dbReference type="PANTHER" id="PTHR33630:SF9">
    <property type="entry name" value="CUTINASE 4"/>
    <property type="match status" value="1"/>
</dbReference>
<keyword evidence="2" id="KW-0719">Serine esterase</keyword>
<evidence type="ECO:0000313" key="6">
    <source>
        <dbReference type="EMBL" id="KSZ57459.1"/>
    </source>
</evidence>
<dbReference type="Proteomes" id="UP000053060">
    <property type="component" value="Unassembled WGS sequence"/>
</dbReference>
<feature type="signal peptide" evidence="5">
    <location>
        <begin position="1"/>
        <end position="27"/>
    </location>
</feature>
<evidence type="ECO:0000256" key="2">
    <source>
        <dbReference type="ARBA" id="ARBA00022487"/>
    </source>
</evidence>
<evidence type="ECO:0000256" key="3">
    <source>
        <dbReference type="ARBA" id="ARBA00022801"/>
    </source>
</evidence>
<keyword evidence="5" id="KW-0732">Signal</keyword>
<evidence type="ECO:0000256" key="5">
    <source>
        <dbReference type="SAM" id="SignalP"/>
    </source>
</evidence>
<keyword evidence="3" id="KW-0378">Hydrolase</keyword>
<evidence type="ECO:0000256" key="1">
    <source>
        <dbReference type="ARBA" id="ARBA00007534"/>
    </source>
</evidence>
<dbReference type="Pfam" id="PF01083">
    <property type="entry name" value="Cutinase"/>
    <property type="match status" value="1"/>
</dbReference>
<feature type="chain" id="PRO_5039333307" evidence="5">
    <location>
        <begin position="28"/>
        <end position="252"/>
    </location>
</feature>
<dbReference type="PANTHER" id="PTHR33630">
    <property type="entry name" value="CUTINASE RV1984C-RELATED-RELATED"/>
    <property type="match status" value="1"/>
</dbReference>
<reference evidence="7" key="1">
    <citation type="submission" date="2015-01" db="EMBL/GenBank/DDBJ databases">
        <title>Draft genome sequence of Rhodococcus pyridinivorans strain KG-16, a hydrocarbon-degrading bacterium.</title>
        <authorList>
            <person name="Aggarwal R.K."/>
            <person name="Dawar C."/>
        </authorList>
    </citation>
    <scope>NUCLEOTIDE SEQUENCE [LARGE SCALE GENOMIC DNA]</scope>
    <source>
        <strain evidence="7">KG-16</strain>
    </source>
</reference>
<dbReference type="SUPFAM" id="SSF53474">
    <property type="entry name" value="alpha/beta-Hydrolases"/>
    <property type="match status" value="1"/>
</dbReference>
<accession>A0A0V9UHJ1</accession>
<dbReference type="EMBL" id="AZXY01000009">
    <property type="protein sequence ID" value="KSZ57459.1"/>
    <property type="molecule type" value="Genomic_DNA"/>
</dbReference>
<evidence type="ECO:0000313" key="7">
    <source>
        <dbReference type="Proteomes" id="UP000053060"/>
    </source>
</evidence>
<proteinExistence type="inferred from homology"/>
<reference evidence="6 7" key="2">
    <citation type="journal article" date="2016" name="Genome Announc.">
        <title>Draft Genome Sequence of a Versatile Hydrocarbon-Degrading Bacterium, Rhodococcus pyridinivorans Strain KG-16, Collected from Oil Fields in India.</title>
        <authorList>
            <person name="Aggarwal R.K."/>
            <person name="Dawar C."/>
            <person name="Phanindranath R."/>
            <person name="Mutnuri L."/>
            <person name="Dayal A.M."/>
        </authorList>
    </citation>
    <scope>NUCLEOTIDE SEQUENCE [LARGE SCALE GENOMIC DNA]</scope>
    <source>
        <strain evidence="6 7">KG-16</strain>
    </source>
</reference>
<dbReference type="InterPro" id="IPR000675">
    <property type="entry name" value="Cutinase/axe"/>
</dbReference>
<dbReference type="RefSeq" id="WP_060653138.1">
    <property type="nucleotide sequence ID" value="NZ_AZXY01000009.1"/>
</dbReference>
<protein>
    <submittedName>
        <fullName evidence="6">Uncharacterized protein</fullName>
    </submittedName>
</protein>
<comment type="similarity">
    <text evidence="1">Belongs to the cutinase family.</text>
</comment>
<evidence type="ECO:0000256" key="4">
    <source>
        <dbReference type="ARBA" id="ARBA00023157"/>
    </source>
</evidence>
<dbReference type="AlphaFoldDB" id="A0A0V9UHJ1"/>
<comment type="caution">
    <text evidence="6">The sequence shown here is derived from an EMBL/GenBank/DDBJ whole genome shotgun (WGS) entry which is preliminary data.</text>
</comment>
<dbReference type="PATRIC" id="fig|1441730.3.peg.3864"/>
<organism evidence="6 7">
    <name type="scientific">Rhodococcus pyridinivorans KG-16</name>
    <dbReference type="NCBI Taxonomy" id="1441730"/>
    <lineage>
        <taxon>Bacteria</taxon>
        <taxon>Bacillati</taxon>
        <taxon>Actinomycetota</taxon>
        <taxon>Actinomycetes</taxon>
        <taxon>Mycobacteriales</taxon>
        <taxon>Nocardiaceae</taxon>
        <taxon>Rhodococcus</taxon>
    </lineage>
</organism>
<dbReference type="InterPro" id="IPR029058">
    <property type="entry name" value="AB_hydrolase_fold"/>
</dbReference>
<name>A0A0V9UHJ1_9NOCA</name>